<sequence length="82" mass="8744">MFLEVITPDAKFFEGEVESVTLPGAKGSFQVLNNHAPIISALGKGIMVIKTKDSEQRVAVEGGVAEVLDNKISVLAESLTEE</sequence>
<evidence type="ECO:0000256" key="4">
    <source>
        <dbReference type="ARBA" id="ARBA00022448"/>
    </source>
</evidence>
<evidence type="ECO:0000256" key="3">
    <source>
        <dbReference type="ARBA" id="ARBA00005712"/>
    </source>
</evidence>
<keyword evidence="8 9" id="KW-0066">ATP synthesis</keyword>
<evidence type="ECO:0000256" key="5">
    <source>
        <dbReference type="ARBA" id="ARBA00023065"/>
    </source>
</evidence>
<protein>
    <recommendedName>
        <fullName evidence="10">ATP synthase F1 complex delta/epsilon subunit N-terminal domain-containing protein</fullName>
    </recommendedName>
</protein>
<organism evidence="11 12">
    <name type="scientific">Fulvitalea axinellae</name>
    <dbReference type="NCBI Taxonomy" id="1182444"/>
    <lineage>
        <taxon>Bacteria</taxon>
        <taxon>Pseudomonadati</taxon>
        <taxon>Bacteroidota</taxon>
        <taxon>Cytophagia</taxon>
        <taxon>Cytophagales</taxon>
        <taxon>Persicobacteraceae</taxon>
        <taxon>Fulvitalea</taxon>
    </lineage>
</organism>
<keyword evidence="6" id="KW-0472">Membrane</keyword>
<evidence type="ECO:0000313" key="12">
    <source>
        <dbReference type="Proteomes" id="UP001348817"/>
    </source>
</evidence>
<comment type="similarity">
    <text evidence="3 9">Belongs to the ATPase epsilon chain family.</text>
</comment>
<keyword evidence="4 9" id="KW-0813">Transport</keyword>
<name>A0AAU9DBQ6_9BACT</name>
<dbReference type="AlphaFoldDB" id="A0AAU9DBQ6"/>
<dbReference type="Gene3D" id="2.60.15.10">
    <property type="entry name" value="F0F1 ATP synthase delta/epsilon subunit, N-terminal"/>
    <property type="match status" value="1"/>
</dbReference>
<evidence type="ECO:0000256" key="2">
    <source>
        <dbReference type="ARBA" id="ARBA00004184"/>
    </source>
</evidence>
<dbReference type="Pfam" id="PF02823">
    <property type="entry name" value="ATP-synt_DE_N"/>
    <property type="match status" value="1"/>
</dbReference>
<dbReference type="PANTHER" id="PTHR13822:SF10">
    <property type="entry name" value="ATP SYNTHASE EPSILON CHAIN, CHLOROPLASTIC"/>
    <property type="match status" value="1"/>
</dbReference>
<evidence type="ECO:0000313" key="11">
    <source>
        <dbReference type="EMBL" id="BDD10541.1"/>
    </source>
</evidence>
<dbReference type="RefSeq" id="WP_338392087.1">
    <property type="nucleotide sequence ID" value="NZ_AP025314.1"/>
</dbReference>
<dbReference type="GO" id="GO:0045259">
    <property type="term" value="C:proton-transporting ATP synthase complex"/>
    <property type="evidence" value="ECO:0007669"/>
    <property type="project" value="UniProtKB-KW"/>
</dbReference>
<evidence type="ECO:0000256" key="6">
    <source>
        <dbReference type="ARBA" id="ARBA00023136"/>
    </source>
</evidence>
<comment type="function">
    <text evidence="1">Produces ATP from ADP in the presence of a proton gradient across the membrane.</text>
</comment>
<proteinExistence type="inferred from homology"/>
<dbReference type="PANTHER" id="PTHR13822">
    <property type="entry name" value="ATP SYNTHASE DELTA/EPSILON CHAIN"/>
    <property type="match status" value="1"/>
</dbReference>
<dbReference type="KEGG" id="fax:FUAX_29730"/>
<dbReference type="NCBIfam" id="TIGR01216">
    <property type="entry name" value="ATP_synt_epsi"/>
    <property type="match status" value="1"/>
</dbReference>
<keyword evidence="5 9" id="KW-0406">Ion transport</keyword>
<comment type="subcellular location">
    <subcellularLocation>
        <location evidence="2">Endomembrane system</location>
        <topology evidence="2">Peripheral membrane protein</topology>
    </subcellularLocation>
</comment>
<feature type="domain" description="ATP synthase F1 complex delta/epsilon subunit N-terminal" evidence="10">
    <location>
        <begin position="1"/>
        <end position="78"/>
    </location>
</feature>
<dbReference type="InterPro" id="IPR001469">
    <property type="entry name" value="ATP_synth_F1_dsu/esu"/>
</dbReference>
<dbReference type="GO" id="GO:0012505">
    <property type="term" value="C:endomembrane system"/>
    <property type="evidence" value="ECO:0007669"/>
    <property type="project" value="UniProtKB-SubCell"/>
</dbReference>
<evidence type="ECO:0000259" key="10">
    <source>
        <dbReference type="Pfam" id="PF02823"/>
    </source>
</evidence>
<dbReference type="SUPFAM" id="SSF51344">
    <property type="entry name" value="Epsilon subunit of F1F0-ATP synthase N-terminal domain"/>
    <property type="match status" value="1"/>
</dbReference>
<comment type="subunit">
    <text evidence="9">F-type ATPases have 2 components, CF(1) - the catalytic core - and CF(0) - the membrane proton channel. CF(1) has five subunits: alpha(3), beta(3), gamma(1), delta(1), epsilon(1). CF(0) has three main subunits: a, b and c.</text>
</comment>
<keyword evidence="7 9" id="KW-0139">CF(1)</keyword>
<evidence type="ECO:0000256" key="1">
    <source>
        <dbReference type="ARBA" id="ARBA00003543"/>
    </source>
</evidence>
<dbReference type="GO" id="GO:0046933">
    <property type="term" value="F:proton-transporting ATP synthase activity, rotational mechanism"/>
    <property type="evidence" value="ECO:0007669"/>
    <property type="project" value="InterPro"/>
</dbReference>
<gene>
    <name evidence="11" type="ORF">FUAX_29730</name>
</gene>
<dbReference type="CDD" id="cd12152">
    <property type="entry name" value="F1-ATPase_delta"/>
    <property type="match status" value="1"/>
</dbReference>
<dbReference type="InterPro" id="IPR020546">
    <property type="entry name" value="ATP_synth_F1_dsu/esu_N"/>
</dbReference>
<dbReference type="InterPro" id="IPR036771">
    <property type="entry name" value="ATPsynth_dsu/esu_N"/>
</dbReference>
<dbReference type="Proteomes" id="UP001348817">
    <property type="component" value="Chromosome"/>
</dbReference>
<reference evidence="11 12" key="1">
    <citation type="submission" date="2021-12" db="EMBL/GenBank/DDBJ databases">
        <title>Genome sequencing of bacteria with rrn-lacking chromosome and rrn-plasmid.</title>
        <authorList>
            <person name="Anda M."/>
            <person name="Iwasaki W."/>
        </authorList>
    </citation>
    <scope>NUCLEOTIDE SEQUENCE [LARGE SCALE GENOMIC DNA]</scope>
    <source>
        <strain evidence="11 12">DSM 100852</strain>
    </source>
</reference>
<accession>A0AAU9DBQ6</accession>
<evidence type="ECO:0000256" key="7">
    <source>
        <dbReference type="ARBA" id="ARBA00023196"/>
    </source>
</evidence>
<keyword evidence="12" id="KW-1185">Reference proteome</keyword>
<evidence type="ECO:0000256" key="9">
    <source>
        <dbReference type="RuleBase" id="RU003656"/>
    </source>
</evidence>
<evidence type="ECO:0000256" key="8">
    <source>
        <dbReference type="ARBA" id="ARBA00023310"/>
    </source>
</evidence>
<dbReference type="EMBL" id="AP025314">
    <property type="protein sequence ID" value="BDD10541.1"/>
    <property type="molecule type" value="Genomic_DNA"/>
</dbReference>